<comment type="caution">
    <text evidence="4">The sequence shown here is derived from an EMBL/GenBank/DDBJ whole genome shotgun (WGS) entry which is preliminary data.</text>
</comment>
<feature type="transmembrane region" description="Helical" evidence="2">
    <location>
        <begin position="69"/>
        <end position="102"/>
    </location>
</feature>
<feature type="compositionally biased region" description="Low complexity" evidence="1">
    <location>
        <begin position="297"/>
        <end position="310"/>
    </location>
</feature>
<evidence type="ECO:0000256" key="1">
    <source>
        <dbReference type="SAM" id="MobiDB-lite"/>
    </source>
</evidence>
<dbReference type="InterPro" id="IPR057169">
    <property type="entry name" value="DUF7847"/>
</dbReference>
<dbReference type="PANTHER" id="PTHR33133">
    <property type="entry name" value="OS08G0107100 PROTEIN-RELATED"/>
    <property type="match status" value="1"/>
</dbReference>
<keyword evidence="2" id="KW-0812">Transmembrane</keyword>
<feature type="domain" description="DUF7847" evidence="3">
    <location>
        <begin position="8"/>
        <end position="280"/>
    </location>
</feature>
<keyword evidence="5" id="KW-1185">Reference proteome</keyword>
<evidence type="ECO:0000313" key="4">
    <source>
        <dbReference type="EMBL" id="NHC13036.1"/>
    </source>
</evidence>
<keyword evidence="2" id="KW-1133">Transmembrane helix</keyword>
<feature type="transmembrane region" description="Helical" evidence="2">
    <location>
        <begin position="122"/>
        <end position="147"/>
    </location>
</feature>
<feature type="transmembrane region" description="Helical" evidence="2">
    <location>
        <begin position="27"/>
        <end position="49"/>
    </location>
</feature>
<accession>A0ABX0GTK6</accession>
<feature type="region of interest" description="Disordered" evidence="1">
    <location>
        <begin position="297"/>
        <end position="347"/>
    </location>
</feature>
<organism evidence="4 5">
    <name type="scientific">Motilibacter deserti</name>
    <dbReference type="NCBI Taxonomy" id="2714956"/>
    <lineage>
        <taxon>Bacteria</taxon>
        <taxon>Bacillati</taxon>
        <taxon>Actinomycetota</taxon>
        <taxon>Actinomycetes</taxon>
        <taxon>Motilibacterales</taxon>
        <taxon>Motilibacteraceae</taxon>
        <taxon>Motilibacter</taxon>
    </lineage>
</organism>
<dbReference type="EMBL" id="JAANNP010000001">
    <property type="protein sequence ID" value="NHC13036.1"/>
    <property type="molecule type" value="Genomic_DNA"/>
</dbReference>
<evidence type="ECO:0000256" key="2">
    <source>
        <dbReference type="SAM" id="Phobius"/>
    </source>
</evidence>
<keyword evidence="2" id="KW-0472">Membrane</keyword>
<sequence>MPLRPLGVIEMLDGAIQTVRRHPLPTLGLAAAVSAVVTLLNVLVTVWLLPDESTLSDEPTTDEVVDFLGGAASTLGVTLVFSLIAQVVLTGMLTVVVGRAVLGRSVDIGTAWREARGRLPALLGIALAVPVASFLLFVLAVGVGLLVGWATVGALGVLLGVLLGIGAVVAVFWLLAVTAVAGPAAVLERDGIVTAFRRSYRLVSGTFWRVLGIWLLIQLLASIVAGVFAVPGVVTGEVVSSALDDDGTGLVPQLIVGVWDVLGSTVAYPVVAAATALLYMDLRMRKEGLDIELTRAAGLGPTGTSATPGTPGMPGTPGAPAGPGSAGGPGPGGPAGTSAGPGAPPQW</sequence>
<proteinExistence type="predicted"/>
<protein>
    <recommendedName>
        <fullName evidence="3">DUF7847 domain-containing protein</fullName>
    </recommendedName>
</protein>
<evidence type="ECO:0000259" key="3">
    <source>
        <dbReference type="Pfam" id="PF25231"/>
    </source>
</evidence>
<feature type="transmembrane region" description="Helical" evidence="2">
    <location>
        <begin position="207"/>
        <end position="234"/>
    </location>
</feature>
<feature type="transmembrane region" description="Helical" evidence="2">
    <location>
        <begin position="254"/>
        <end position="279"/>
    </location>
</feature>
<dbReference type="Pfam" id="PF25231">
    <property type="entry name" value="DUF7847"/>
    <property type="match status" value="1"/>
</dbReference>
<name>A0ABX0GTK6_9ACTN</name>
<feature type="compositionally biased region" description="Gly residues" evidence="1">
    <location>
        <begin position="324"/>
        <end position="335"/>
    </location>
</feature>
<dbReference type="RefSeq" id="WP_166278406.1">
    <property type="nucleotide sequence ID" value="NZ_JAANNP010000001.1"/>
</dbReference>
<dbReference type="PANTHER" id="PTHR33133:SF1">
    <property type="entry name" value="EXPRESSED PROTEIN-RELATED"/>
    <property type="match status" value="1"/>
</dbReference>
<gene>
    <name evidence="4" type="ORF">G9H71_04495</name>
</gene>
<feature type="transmembrane region" description="Helical" evidence="2">
    <location>
        <begin position="153"/>
        <end position="186"/>
    </location>
</feature>
<dbReference type="Proteomes" id="UP000800981">
    <property type="component" value="Unassembled WGS sequence"/>
</dbReference>
<evidence type="ECO:0000313" key="5">
    <source>
        <dbReference type="Proteomes" id="UP000800981"/>
    </source>
</evidence>
<reference evidence="4 5" key="1">
    <citation type="submission" date="2020-03" db="EMBL/GenBank/DDBJ databases">
        <title>Two novel Motilibacter sp.</title>
        <authorList>
            <person name="Liu S."/>
        </authorList>
    </citation>
    <scope>NUCLEOTIDE SEQUENCE [LARGE SCALE GENOMIC DNA]</scope>
    <source>
        <strain evidence="4 5">E257</strain>
    </source>
</reference>